<sequence length="63" mass="6883">MTTTAVVLYLIVAKAFLILTLIEGAFRNLPWTTARFSGLMLSAAWPVVMLAVAFSSRRANPRG</sequence>
<accession>A0A5C4XQS6</accession>
<evidence type="ECO:0000313" key="2">
    <source>
        <dbReference type="EMBL" id="TNM65752.1"/>
    </source>
</evidence>
<name>A0A5C4XQS6_9HYPH</name>
<keyword evidence="3" id="KW-1185">Reference proteome</keyword>
<proteinExistence type="predicted"/>
<reference evidence="2 3" key="1">
    <citation type="submission" date="2019-06" db="EMBL/GenBank/DDBJ databases">
        <title>The draft genome of Rhizobium smilacinae PTYR-5.</title>
        <authorList>
            <person name="Liu L."/>
            <person name="Li L."/>
            <person name="Zhang X."/>
        </authorList>
    </citation>
    <scope>NUCLEOTIDE SEQUENCE [LARGE SCALE GENOMIC DNA]</scope>
    <source>
        <strain evidence="2 3">PTYR-5</strain>
    </source>
</reference>
<organism evidence="2 3">
    <name type="scientific">Aliirhizobium smilacinae</name>
    <dbReference type="NCBI Taxonomy" id="1395944"/>
    <lineage>
        <taxon>Bacteria</taxon>
        <taxon>Pseudomonadati</taxon>
        <taxon>Pseudomonadota</taxon>
        <taxon>Alphaproteobacteria</taxon>
        <taxon>Hyphomicrobiales</taxon>
        <taxon>Rhizobiaceae</taxon>
        <taxon>Aliirhizobium</taxon>
    </lineage>
</organism>
<dbReference type="Proteomes" id="UP000311605">
    <property type="component" value="Unassembled WGS sequence"/>
</dbReference>
<keyword evidence="1" id="KW-1133">Transmembrane helix</keyword>
<evidence type="ECO:0000313" key="3">
    <source>
        <dbReference type="Proteomes" id="UP000311605"/>
    </source>
</evidence>
<keyword evidence="1" id="KW-0812">Transmembrane</keyword>
<protein>
    <submittedName>
        <fullName evidence="2">Uncharacterized protein</fullName>
    </submittedName>
</protein>
<dbReference type="RefSeq" id="WP_139674112.1">
    <property type="nucleotide sequence ID" value="NZ_VDMN01000001.1"/>
</dbReference>
<dbReference type="OrthoDB" id="8388660at2"/>
<comment type="caution">
    <text evidence="2">The sequence shown here is derived from an EMBL/GenBank/DDBJ whole genome shotgun (WGS) entry which is preliminary data.</text>
</comment>
<feature type="transmembrane region" description="Helical" evidence="1">
    <location>
        <begin position="38"/>
        <end position="56"/>
    </location>
</feature>
<dbReference type="AlphaFoldDB" id="A0A5C4XQS6"/>
<gene>
    <name evidence="2" type="ORF">FHP24_05780</name>
</gene>
<evidence type="ECO:0000256" key="1">
    <source>
        <dbReference type="SAM" id="Phobius"/>
    </source>
</evidence>
<dbReference type="EMBL" id="VDMN01000001">
    <property type="protein sequence ID" value="TNM65752.1"/>
    <property type="molecule type" value="Genomic_DNA"/>
</dbReference>
<feature type="transmembrane region" description="Helical" evidence="1">
    <location>
        <begin position="6"/>
        <end position="26"/>
    </location>
</feature>
<keyword evidence="1" id="KW-0472">Membrane</keyword>